<name>A0A3M0LNI8_HIRRU</name>
<organism evidence="1 2">
    <name type="scientific">Hirundo rustica rustica</name>
    <dbReference type="NCBI Taxonomy" id="333673"/>
    <lineage>
        <taxon>Eukaryota</taxon>
        <taxon>Metazoa</taxon>
        <taxon>Chordata</taxon>
        <taxon>Craniata</taxon>
        <taxon>Vertebrata</taxon>
        <taxon>Euteleostomi</taxon>
        <taxon>Archelosauria</taxon>
        <taxon>Archosauria</taxon>
        <taxon>Dinosauria</taxon>
        <taxon>Saurischia</taxon>
        <taxon>Theropoda</taxon>
        <taxon>Coelurosauria</taxon>
        <taxon>Aves</taxon>
        <taxon>Neognathae</taxon>
        <taxon>Neoaves</taxon>
        <taxon>Telluraves</taxon>
        <taxon>Australaves</taxon>
        <taxon>Passeriformes</taxon>
        <taxon>Sylvioidea</taxon>
        <taxon>Hirundinidae</taxon>
        <taxon>Hirundo</taxon>
    </lineage>
</organism>
<proteinExistence type="predicted"/>
<keyword evidence="2" id="KW-1185">Reference proteome</keyword>
<sequence>MLPKTEKDISTGRDLPDETILTDHDLSKHILITSSNEEPFRLELTKALHLKSMDWTFLSVNLKEEGAWPVQEKELVVIGDCKYTPQEIEILPGILVNNPERLVLWLRCTHPLTFLPKGQVIAQIIPARGPNDTSTVPMACPVQAIVASPLRVGANPQLARVNTDTKFPVRFGFSAWQLDPKVTVNSSRREKAGSQLSRLKDVY</sequence>
<dbReference type="EMBL" id="QRBI01000093">
    <property type="protein sequence ID" value="RMC20667.1"/>
    <property type="molecule type" value="Genomic_DNA"/>
</dbReference>
<dbReference type="Proteomes" id="UP000269221">
    <property type="component" value="Unassembled WGS sequence"/>
</dbReference>
<accession>A0A3M0LNI8</accession>
<comment type="caution">
    <text evidence="1">The sequence shown here is derived from an EMBL/GenBank/DDBJ whole genome shotgun (WGS) entry which is preliminary data.</text>
</comment>
<dbReference type="AlphaFoldDB" id="A0A3M0LNI8"/>
<evidence type="ECO:0000313" key="2">
    <source>
        <dbReference type="Proteomes" id="UP000269221"/>
    </source>
</evidence>
<protein>
    <submittedName>
        <fullName evidence="1">Uncharacterized protein</fullName>
    </submittedName>
</protein>
<reference evidence="1 2" key="1">
    <citation type="submission" date="2018-07" db="EMBL/GenBank/DDBJ databases">
        <title>A high quality draft genome assembly of the barn swallow (H. rustica rustica).</title>
        <authorList>
            <person name="Formenti G."/>
            <person name="Chiara M."/>
            <person name="Poveda L."/>
            <person name="Francoijs K.-J."/>
            <person name="Bonisoli-Alquati A."/>
            <person name="Canova L."/>
            <person name="Gianfranceschi L."/>
            <person name="Horner D.S."/>
            <person name="Saino N."/>
        </authorList>
    </citation>
    <scope>NUCLEOTIDE SEQUENCE [LARGE SCALE GENOMIC DNA]</scope>
    <source>
        <strain evidence="1">Chelidonia</strain>
        <tissue evidence="1">Blood</tissue>
    </source>
</reference>
<gene>
    <name evidence="1" type="ORF">DUI87_01519</name>
</gene>
<evidence type="ECO:0000313" key="1">
    <source>
        <dbReference type="EMBL" id="RMC20667.1"/>
    </source>
</evidence>